<comment type="caution">
    <text evidence="2">The sequence shown here is derived from an EMBL/GenBank/DDBJ whole genome shotgun (WGS) entry which is preliminary data.</text>
</comment>
<dbReference type="Pfam" id="PF07717">
    <property type="entry name" value="OB_NTP_bind"/>
    <property type="match status" value="1"/>
</dbReference>
<dbReference type="AlphaFoldDB" id="A0ABD2QHM4"/>
<feature type="domain" description="DEAD-box helicase OB fold" evidence="1">
    <location>
        <begin position="67"/>
        <end position="156"/>
    </location>
</feature>
<sequence>MLWQKARTDGWAENFCQKNLVSSSAFEEITLIRTQLLGQLRASGFVKARGSGDIRDLNTNSDNWAVVKASIVAGMYPNIAFFNSHKGTFQLVQNSAETRLHPCSVLCSDPDTSPRDNSGDWLVYDQCITSSLGPDNIQMLKCCTLVSPLSILLMAGPARTSRLDTFRSSATNLGDLKLQPVEVSTQDYAAVCTSPVAVSFFNNVRDVANQCSANPLNPGRLDVETRFPHQISFMGDVLDCQLVGHLRQKWNSLFLRRLRNPSKPSTASDEATLKTVVSLLTQEDHQLGMRQPFGIGVRPKPLLAESYNSEQGMPRRTGEVERRSAKTATPEICRLQLVASLLQRKQDQQGMGRKINDPTTGADMVKRVMSMTLTAANQEPRPPPTMSNKMCWENLNSAFHPPPPTRPESVDAREAASYESLDRQTSLVLKSCLQ</sequence>
<keyword evidence="2" id="KW-0067">ATP-binding</keyword>
<proteinExistence type="predicted"/>
<evidence type="ECO:0000313" key="3">
    <source>
        <dbReference type="Proteomes" id="UP001626550"/>
    </source>
</evidence>
<keyword evidence="2" id="KW-0378">Hydrolase</keyword>
<dbReference type="InterPro" id="IPR011709">
    <property type="entry name" value="DEAD-box_helicase_OB_fold"/>
</dbReference>
<dbReference type="EMBL" id="JBJKFK010000199">
    <property type="protein sequence ID" value="KAL3318822.1"/>
    <property type="molecule type" value="Genomic_DNA"/>
</dbReference>
<gene>
    <name evidence="2" type="primary">YTHDC2_1</name>
    <name evidence="2" type="ORF">Ciccas_002510</name>
</gene>
<accession>A0ABD2QHM4</accession>
<keyword evidence="2" id="KW-0347">Helicase</keyword>
<keyword evidence="2" id="KW-0547">Nucleotide-binding</keyword>
<name>A0ABD2QHM4_9PLAT</name>
<reference evidence="2 3" key="1">
    <citation type="submission" date="2024-11" db="EMBL/GenBank/DDBJ databases">
        <title>Adaptive evolution of stress response genes in parasites aligns with host niche diversity.</title>
        <authorList>
            <person name="Hahn C."/>
            <person name="Resl P."/>
        </authorList>
    </citation>
    <scope>NUCLEOTIDE SEQUENCE [LARGE SCALE GENOMIC DNA]</scope>
    <source>
        <strain evidence="2">EGGRZ-B1_66</strain>
        <tissue evidence="2">Body</tissue>
    </source>
</reference>
<dbReference type="Proteomes" id="UP001626550">
    <property type="component" value="Unassembled WGS sequence"/>
</dbReference>
<evidence type="ECO:0000313" key="2">
    <source>
        <dbReference type="EMBL" id="KAL3318822.1"/>
    </source>
</evidence>
<evidence type="ECO:0000259" key="1">
    <source>
        <dbReference type="Pfam" id="PF07717"/>
    </source>
</evidence>
<keyword evidence="3" id="KW-1185">Reference proteome</keyword>
<protein>
    <submittedName>
        <fullName evidence="2">3'-5' RNA helicase ythdc2</fullName>
    </submittedName>
</protein>
<organism evidence="2 3">
    <name type="scientific">Cichlidogyrus casuarinus</name>
    <dbReference type="NCBI Taxonomy" id="1844966"/>
    <lineage>
        <taxon>Eukaryota</taxon>
        <taxon>Metazoa</taxon>
        <taxon>Spiralia</taxon>
        <taxon>Lophotrochozoa</taxon>
        <taxon>Platyhelminthes</taxon>
        <taxon>Monogenea</taxon>
        <taxon>Monopisthocotylea</taxon>
        <taxon>Dactylogyridea</taxon>
        <taxon>Ancyrocephalidae</taxon>
        <taxon>Cichlidogyrus</taxon>
    </lineage>
</organism>
<dbReference type="GO" id="GO:0004386">
    <property type="term" value="F:helicase activity"/>
    <property type="evidence" value="ECO:0007669"/>
    <property type="project" value="UniProtKB-KW"/>
</dbReference>